<evidence type="ECO:0000256" key="3">
    <source>
        <dbReference type="ARBA" id="ARBA00022833"/>
    </source>
</evidence>
<dbReference type="Pfam" id="PF01753">
    <property type="entry name" value="zf-MYND"/>
    <property type="match status" value="1"/>
</dbReference>
<dbReference type="PROSITE" id="PS01360">
    <property type="entry name" value="ZF_MYND_1"/>
    <property type="match status" value="1"/>
</dbReference>
<sequence>DKMANECNACKKTGIDLKKCSKCQTTLYCSRDCQKADWKSHKKVCNSNAQNHLPDKIGCFDVTHNDGLKISPPVALMGPSTNRTPVSMNASGSTTVRRRTSDYVKFDGLAEAGSVQGGATDPESSFRRFLQAVEAKPELLPPWWDDTKKEACVQLGRSGDAWSHLRRAVEKAEVVEHYGDTSFAMQLRLFGEQVFGHTPGTFGNGAQVIEGMMRMEVPSDLVWSRAHLGF</sequence>
<protein>
    <submittedName>
        <fullName evidence="6">MYND domain protein</fullName>
    </submittedName>
</protein>
<accession>A0ABR1PZB9</accession>
<feature type="domain" description="MYND-type" evidence="5">
    <location>
        <begin position="7"/>
        <end position="45"/>
    </location>
</feature>
<keyword evidence="2 4" id="KW-0863">Zinc-finger</keyword>
<dbReference type="PROSITE" id="PS50865">
    <property type="entry name" value="ZF_MYND_2"/>
    <property type="match status" value="1"/>
</dbReference>
<dbReference type="Proteomes" id="UP001391051">
    <property type="component" value="Unassembled WGS sequence"/>
</dbReference>
<name>A0ABR1PZB9_9PEZI</name>
<dbReference type="EMBL" id="JAQQWE010000008">
    <property type="protein sequence ID" value="KAK7943092.1"/>
    <property type="molecule type" value="Genomic_DNA"/>
</dbReference>
<proteinExistence type="predicted"/>
<evidence type="ECO:0000313" key="7">
    <source>
        <dbReference type="Proteomes" id="UP001391051"/>
    </source>
</evidence>
<reference evidence="6 7" key="1">
    <citation type="submission" date="2023-01" db="EMBL/GenBank/DDBJ databases">
        <title>Analysis of 21 Apiospora genomes using comparative genomics revels a genus with tremendous synthesis potential of carbohydrate active enzymes and secondary metabolites.</title>
        <authorList>
            <person name="Sorensen T."/>
        </authorList>
    </citation>
    <scope>NUCLEOTIDE SEQUENCE [LARGE SCALE GENOMIC DNA]</scope>
    <source>
        <strain evidence="6 7">CBS 24483</strain>
    </source>
</reference>
<organism evidence="6 7">
    <name type="scientific">Apiospora aurea</name>
    <dbReference type="NCBI Taxonomy" id="335848"/>
    <lineage>
        <taxon>Eukaryota</taxon>
        <taxon>Fungi</taxon>
        <taxon>Dikarya</taxon>
        <taxon>Ascomycota</taxon>
        <taxon>Pezizomycotina</taxon>
        <taxon>Sordariomycetes</taxon>
        <taxon>Xylariomycetidae</taxon>
        <taxon>Amphisphaeriales</taxon>
        <taxon>Apiosporaceae</taxon>
        <taxon>Apiospora</taxon>
    </lineage>
</organism>
<keyword evidence="3" id="KW-0862">Zinc</keyword>
<gene>
    <name evidence="6" type="ORF">PG986_012205</name>
</gene>
<keyword evidence="1" id="KW-0479">Metal-binding</keyword>
<dbReference type="InterPro" id="IPR002893">
    <property type="entry name" value="Znf_MYND"/>
</dbReference>
<evidence type="ECO:0000256" key="1">
    <source>
        <dbReference type="ARBA" id="ARBA00022723"/>
    </source>
</evidence>
<dbReference type="PANTHER" id="PTHR10237:SF14">
    <property type="entry name" value="MYND-TYPE DOMAIN-CONTAINING PROTEIN"/>
    <property type="match status" value="1"/>
</dbReference>
<feature type="non-terminal residue" evidence="6">
    <location>
        <position position="1"/>
    </location>
</feature>
<evidence type="ECO:0000256" key="2">
    <source>
        <dbReference type="ARBA" id="ARBA00022771"/>
    </source>
</evidence>
<evidence type="ECO:0000313" key="6">
    <source>
        <dbReference type="EMBL" id="KAK7943092.1"/>
    </source>
</evidence>
<keyword evidence="7" id="KW-1185">Reference proteome</keyword>
<evidence type="ECO:0000256" key="4">
    <source>
        <dbReference type="PROSITE-ProRule" id="PRU00134"/>
    </source>
</evidence>
<evidence type="ECO:0000259" key="5">
    <source>
        <dbReference type="PROSITE" id="PS50865"/>
    </source>
</evidence>
<comment type="caution">
    <text evidence="6">The sequence shown here is derived from an EMBL/GenBank/DDBJ whole genome shotgun (WGS) entry which is preliminary data.</text>
</comment>
<dbReference type="GeneID" id="92081489"/>
<dbReference type="Gene3D" id="6.10.140.2220">
    <property type="match status" value="1"/>
</dbReference>
<dbReference type="SUPFAM" id="SSF144232">
    <property type="entry name" value="HIT/MYND zinc finger-like"/>
    <property type="match status" value="1"/>
</dbReference>
<dbReference type="InterPro" id="IPR024119">
    <property type="entry name" value="TF_DEAF-1"/>
</dbReference>
<dbReference type="RefSeq" id="XP_066695123.1">
    <property type="nucleotide sequence ID" value="XM_066848427.1"/>
</dbReference>
<dbReference type="PANTHER" id="PTHR10237">
    <property type="entry name" value="DEFORMED EPIDERMAL AUTOREGULATORY FACTOR 1 HOMOLOG SUPPRESSIN"/>
    <property type="match status" value="1"/>
</dbReference>